<evidence type="ECO:0000259" key="4">
    <source>
        <dbReference type="Pfam" id="PF24586"/>
    </source>
</evidence>
<feature type="domain" description="DUF7613" evidence="6">
    <location>
        <begin position="818"/>
        <end position="974"/>
    </location>
</feature>
<proteinExistence type="predicted"/>
<dbReference type="Pfam" id="PF24589">
    <property type="entry name" value="DUF7614"/>
    <property type="match status" value="1"/>
</dbReference>
<dbReference type="Pfam" id="PF24588">
    <property type="entry name" value="DUF7613"/>
    <property type="match status" value="1"/>
</dbReference>
<comment type="caution">
    <text evidence="8">The sequence shown here is derived from an EMBL/GenBank/DDBJ whole genome shotgun (WGS) entry which is preliminary data.</text>
</comment>
<dbReference type="Pfam" id="PF24587">
    <property type="entry name" value="DUF7612"/>
    <property type="match status" value="1"/>
</dbReference>
<feature type="domain" description="DUF7614" evidence="7">
    <location>
        <begin position="980"/>
        <end position="1101"/>
    </location>
</feature>
<feature type="domain" description="DUF7612" evidence="5">
    <location>
        <begin position="683"/>
        <end position="814"/>
    </location>
</feature>
<dbReference type="GO" id="GO:0030170">
    <property type="term" value="F:pyridoxal phosphate binding"/>
    <property type="evidence" value="ECO:0007669"/>
    <property type="project" value="InterPro"/>
</dbReference>
<dbReference type="InterPro" id="IPR056030">
    <property type="entry name" value="DUF7611"/>
</dbReference>
<evidence type="ECO:0000313" key="8">
    <source>
        <dbReference type="EMBL" id="KFX52761.1"/>
    </source>
</evidence>
<dbReference type="InterPro" id="IPR015421">
    <property type="entry name" value="PyrdxlP-dep_Trfase_major"/>
</dbReference>
<dbReference type="Gene3D" id="3.90.1150.10">
    <property type="entry name" value="Aspartate Aminotransferase, domain 1"/>
    <property type="match status" value="1"/>
</dbReference>
<organism evidence="8">
    <name type="scientific">Talaromyces marneffei PM1</name>
    <dbReference type="NCBI Taxonomy" id="1077442"/>
    <lineage>
        <taxon>Eukaryota</taxon>
        <taxon>Fungi</taxon>
        <taxon>Dikarya</taxon>
        <taxon>Ascomycota</taxon>
        <taxon>Pezizomycotina</taxon>
        <taxon>Eurotiomycetes</taxon>
        <taxon>Eurotiomycetidae</taxon>
        <taxon>Eurotiales</taxon>
        <taxon>Trichocomaceae</taxon>
        <taxon>Talaromyces</taxon>
        <taxon>Talaromyces sect. Talaromyces</taxon>
    </lineage>
</organism>
<dbReference type="eggNOG" id="ENOG502SJP4">
    <property type="taxonomic scope" value="Eukaryota"/>
</dbReference>
<dbReference type="GO" id="GO:0019346">
    <property type="term" value="P:transsulfuration"/>
    <property type="evidence" value="ECO:0007669"/>
    <property type="project" value="InterPro"/>
</dbReference>
<reference evidence="8" key="1">
    <citation type="journal article" date="2014" name="PLoS Genet.">
        <title>Signature Gene Expression Reveals Novel Clues to the Molecular Mechanisms of Dimorphic Transition in Penicillium marneffei.</title>
        <authorList>
            <person name="Yang E."/>
            <person name="Wang G."/>
            <person name="Cai J."/>
            <person name="Woo P.C."/>
            <person name="Lau S.K."/>
            <person name="Yuen K.-Y."/>
            <person name="Chow W.-N."/>
            <person name="Lin X."/>
        </authorList>
    </citation>
    <scope>NUCLEOTIDE SEQUENCE [LARGE SCALE GENOMIC DNA]</scope>
    <source>
        <strain evidence="8">PM1</strain>
    </source>
</reference>
<dbReference type="FunFam" id="3.90.1150.10:FF:000066">
    <property type="entry name" value="Putative cystathionine beta-lyase"/>
    <property type="match status" value="1"/>
</dbReference>
<sequence length="1488" mass="164634">MAGDDPFAFLATQEPPKPLQSSKDAKQVVATERQLDDFLGYNRPRPIPESPIVVSAVADPTFESGSPQRRDLSTPPSPPKQYVALSPQSSTQASPPNPKPRRRKGLRVTFTDLPPEVMGEGGDESEEPTVEISRKKGRPTKDDPKSQIDDGYEDLQDRRPTLPELHLDTSFAGSAAPSAQPDKPLAWKPLLISPQDQDFLLALNSGEPGSRLSFRASPDSKSFARRIHARMQEEEGLALQHRLQQEDPTSPTEVDDEAKPRQQEALPTHPSFTSQRSQLSQQSLNVDVAAPTLSLRTSPVPAVHDQVKALRRDDIPEILSPGGSSASSLSPTTDEPKHAFPPPEASRPQPTGPPPQYQASPTTRVATEPPKPPAAASAPRSTKMTLRSVANAMGDTAYQEFTAYVERFNSLYGLTAENVKPLMETSFAEWIRASTWWFLRGRSGLESAVRSGRNPDATEAMQAVVDLGKACTAGDHRMAGLVNLHQKIMNHLRALTVSMKRNQILSAIGSTEVNDHPIDTNIWVRYPFFAPDVAAAVSGSNRRSMLIDSSSQLANTPEMMLVGDTSRYFSYGTMFVEVSLTSDDDDDTSQYAIQCVLSIRRDRSDSYVLAALSSQSELVNILIQTERKNGPTWDDVQWQVKARTMTVKLRRGFELNVAFTEKDFKMLWNIVQYTLKTEASLNPEAGERRIFQDTLKMFQYMDSGTPKTFPSEPSPLCRMALFEKTVTWTEGTGTRKAHRGFRLAVVTNPQTKTLSSVQHTLGYGAPIVFGYLRGENGSPALLLKLKEDSRPRSMVLTFDRIEQRTLMHSLLLGMLANENETTCPNLPTRSFSIEEARDPVTGGPGMSHLKFNAGSVSVIDLDSSYPYLDRSYGQQVLSESLRALISTEWGTVTDRINLGPGEMKIGLDPNSNTTFTMYRARQEDMTVAIAENLVEKELPDSLTQFLEASKTKPTIRRFEFSSVEDLHKFQEMMTGFRVVFDSTVTSFAIARRRMVVPIHKKWEASGVRLQLVVQNKTIQLLAFFGGDFSHGKCMNFLLRGTDNYESSSRSGKCTVRIVDAKFALPKKDEEEASAFVCLDMLEYATEHDDITIGFESEQARPATLAVHADDVVNNATDVAPPIHLSTTFRYRKNPDELIPAAEHNFDEEDPTTMEPIYSRVAAPNSARFEAILSSLLKGRALAYGSGLAALNGALVLLNPKNISIGDNYHGCHGVIEIFNRLTGLKKLGLDCPAEELHAGDVILLETPLNPNGTAFDIEHYAQKAHSRGAFLIVDSTFGPPGLQDPFEFGADIIMHSGSKYFGGHSDLLCGVLATRRKDWFDQLFGQRLHLGNNMGNLESWLGVRSLRTLELRVQRASQNATSLVSFLHSALTQSNAAAGSDAETVSKVLAEIRHASLQTEPYVKKQMPNGYGPVFSIIMKDEALARRLPSKLQYFHHATSLGGVESLIEWRAMSDPRVDQRLLRVSVGIEHWEDLRDDLVSAFKALIA</sequence>
<name>A0A093W1L2_TALMA</name>
<feature type="domain" description="DUF7611" evidence="4">
    <location>
        <begin position="526"/>
        <end position="681"/>
    </location>
</feature>
<evidence type="ECO:0000256" key="1">
    <source>
        <dbReference type="ARBA" id="ARBA00001933"/>
    </source>
</evidence>
<feature type="region of interest" description="Disordered" evidence="3">
    <location>
        <begin position="203"/>
        <end position="285"/>
    </location>
</feature>
<comment type="cofactor">
    <cofactor evidence="1">
        <name>pyridoxal 5'-phosphate</name>
        <dbReference type="ChEBI" id="CHEBI:597326"/>
    </cofactor>
</comment>
<evidence type="ECO:0000259" key="6">
    <source>
        <dbReference type="Pfam" id="PF24588"/>
    </source>
</evidence>
<dbReference type="PANTHER" id="PTHR11808">
    <property type="entry name" value="TRANS-SULFURATION ENZYME FAMILY MEMBER"/>
    <property type="match status" value="1"/>
</dbReference>
<feature type="region of interest" description="Disordered" evidence="3">
    <location>
        <begin position="316"/>
        <end position="383"/>
    </location>
</feature>
<dbReference type="Pfam" id="PF01053">
    <property type="entry name" value="Cys_Met_Meta_PP"/>
    <property type="match status" value="1"/>
</dbReference>
<feature type="compositionally biased region" description="Basic and acidic residues" evidence="3">
    <location>
        <begin position="155"/>
        <end position="167"/>
    </location>
</feature>
<dbReference type="EMBL" id="JPOX01000002">
    <property type="protein sequence ID" value="KFX52761.1"/>
    <property type="molecule type" value="Genomic_DNA"/>
</dbReference>
<feature type="compositionally biased region" description="Low complexity" evidence="3">
    <location>
        <begin position="274"/>
        <end position="284"/>
    </location>
</feature>
<feature type="region of interest" description="Disordered" evidence="3">
    <location>
        <begin position="1"/>
        <end position="186"/>
    </location>
</feature>
<feature type="compositionally biased region" description="Pro residues" evidence="3">
    <location>
        <begin position="339"/>
        <end position="356"/>
    </location>
</feature>
<evidence type="ECO:0000259" key="7">
    <source>
        <dbReference type="Pfam" id="PF24589"/>
    </source>
</evidence>
<dbReference type="GO" id="GO:0016846">
    <property type="term" value="F:carbon-sulfur lyase activity"/>
    <property type="evidence" value="ECO:0007669"/>
    <property type="project" value="TreeGrafter"/>
</dbReference>
<dbReference type="Gene3D" id="3.40.640.10">
    <property type="entry name" value="Type I PLP-dependent aspartate aminotransferase-like (Major domain)"/>
    <property type="match status" value="1"/>
</dbReference>
<accession>A0A093W1L2</accession>
<dbReference type="PANTHER" id="PTHR11808:SF35">
    <property type="entry name" value="CYSTATHIONINE GAMMA-SYNTHASE (AFU_ORTHOLOGUE AFUA_7G01590)"/>
    <property type="match status" value="1"/>
</dbReference>
<keyword evidence="2" id="KW-0663">Pyridoxal phosphate</keyword>
<dbReference type="SUPFAM" id="SSF53383">
    <property type="entry name" value="PLP-dependent transferases"/>
    <property type="match status" value="1"/>
</dbReference>
<dbReference type="InterPro" id="IPR000277">
    <property type="entry name" value="Cys/Met-Metab_PyrdxlP-dep_enz"/>
</dbReference>
<dbReference type="InterPro" id="IPR056031">
    <property type="entry name" value="DUF7612"/>
</dbReference>
<protein>
    <submittedName>
        <fullName evidence="8">Putative trans-sulfuration enzyme</fullName>
    </submittedName>
</protein>
<evidence type="ECO:0000256" key="3">
    <source>
        <dbReference type="SAM" id="MobiDB-lite"/>
    </source>
</evidence>
<gene>
    <name evidence="8" type="ORF">GQ26_0021680</name>
</gene>
<evidence type="ECO:0000256" key="2">
    <source>
        <dbReference type="ARBA" id="ARBA00022898"/>
    </source>
</evidence>
<feature type="compositionally biased region" description="Low complexity" evidence="3">
    <location>
        <begin position="319"/>
        <end position="333"/>
    </location>
</feature>
<dbReference type="HOGENOM" id="CLU_003334_0_0_1"/>
<dbReference type="InterPro" id="IPR015422">
    <property type="entry name" value="PyrdxlP-dep_Trfase_small"/>
</dbReference>
<dbReference type="InterPro" id="IPR015424">
    <property type="entry name" value="PyrdxlP-dep_Trfase"/>
</dbReference>
<feature type="compositionally biased region" description="Basic and acidic residues" evidence="3">
    <location>
        <begin position="139"/>
        <end position="148"/>
    </location>
</feature>
<dbReference type="Pfam" id="PF24586">
    <property type="entry name" value="DUF7611"/>
    <property type="match status" value="1"/>
</dbReference>
<dbReference type="InterPro" id="IPR056033">
    <property type="entry name" value="DUF7614"/>
</dbReference>
<evidence type="ECO:0000259" key="5">
    <source>
        <dbReference type="Pfam" id="PF24587"/>
    </source>
</evidence>
<dbReference type="InterPro" id="IPR056032">
    <property type="entry name" value="DUF7613"/>
</dbReference>
<dbReference type="FunFam" id="3.40.640.10:FF:000072">
    <property type="entry name" value="Putative cystathionine beta-lyase"/>
    <property type="match status" value="1"/>
</dbReference>
<dbReference type="GO" id="GO:0005737">
    <property type="term" value="C:cytoplasm"/>
    <property type="evidence" value="ECO:0007669"/>
    <property type="project" value="TreeGrafter"/>
</dbReference>